<evidence type="ECO:0000256" key="1">
    <source>
        <dbReference type="SAM" id="MobiDB-lite"/>
    </source>
</evidence>
<keyword evidence="3" id="KW-1185">Reference proteome</keyword>
<dbReference type="Proteomes" id="UP000078302">
    <property type="component" value="Unassembled WGS sequence"/>
</dbReference>
<evidence type="ECO:0000313" key="2">
    <source>
        <dbReference type="EMBL" id="OAP91377.1"/>
    </source>
</evidence>
<reference evidence="2 3" key="1">
    <citation type="submission" date="2016-04" db="EMBL/GenBank/DDBJ databases">
        <title>Acidithiobacillus ferrooxidans genome sequencing and assembly.</title>
        <authorList>
            <person name="Zhou Z."/>
        </authorList>
    </citation>
    <scope>NUCLEOTIDE SEQUENCE [LARGE SCALE GENOMIC DNA]</scope>
    <source>
        <strain evidence="2 3">BY0502</strain>
    </source>
</reference>
<sequence>MFRSVEPGCRFGEHQFLVSQRQAHPLAEAEREVDQSQHGKTLAGWEEENNPSKSVDKIYAS</sequence>
<feature type="compositionally biased region" description="Basic and acidic residues" evidence="1">
    <location>
        <begin position="27"/>
        <end position="37"/>
    </location>
</feature>
<name>A0A179BI00_ACIFR</name>
<protein>
    <submittedName>
        <fullName evidence="2">Uncharacterized protein</fullName>
    </submittedName>
</protein>
<dbReference type="EMBL" id="LVXZ01000088">
    <property type="protein sequence ID" value="OAP91377.1"/>
    <property type="molecule type" value="Genomic_DNA"/>
</dbReference>
<accession>A0A179BI00</accession>
<dbReference type="AlphaFoldDB" id="A0A179BI00"/>
<evidence type="ECO:0000313" key="3">
    <source>
        <dbReference type="Proteomes" id="UP000078302"/>
    </source>
</evidence>
<feature type="region of interest" description="Disordered" evidence="1">
    <location>
        <begin position="22"/>
        <end position="61"/>
    </location>
</feature>
<organism evidence="2 3">
    <name type="scientific">Acidithiobacillus ferrooxidans</name>
    <name type="common">Thiobacillus ferrooxidans</name>
    <dbReference type="NCBI Taxonomy" id="920"/>
    <lineage>
        <taxon>Bacteria</taxon>
        <taxon>Pseudomonadati</taxon>
        <taxon>Pseudomonadota</taxon>
        <taxon>Acidithiobacillia</taxon>
        <taxon>Acidithiobacillales</taxon>
        <taxon>Acidithiobacillaceae</taxon>
        <taxon>Acidithiobacillus</taxon>
    </lineage>
</organism>
<comment type="caution">
    <text evidence="2">The sequence shown here is derived from an EMBL/GenBank/DDBJ whole genome shotgun (WGS) entry which is preliminary data.</text>
</comment>
<proteinExistence type="predicted"/>
<gene>
    <name evidence="2" type="ORF">A4H96_07500</name>
</gene>